<dbReference type="InterPro" id="IPR016181">
    <property type="entry name" value="Acyl_CoA_acyltransferase"/>
</dbReference>
<evidence type="ECO:0000256" key="1">
    <source>
        <dbReference type="ARBA" id="ARBA00022654"/>
    </source>
</evidence>
<proteinExistence type="inferred from homology"/>
<keyword evidence="2 6" id="KW-0808">Transferase</keyword>
<sequence length="220" mass="25410">MEDVMYFAIESHQFATFGHLLDQMYNLRHRVFCEQLKWVSAEGGKERDIYDNLSPVYLLHTDENAEFLYAAARLMPTSGRTLLTDVFAETMPDAVAFQSPFVWEITRLCVDEELIRQHQPKRRMLDVLRMMLLAGMEFGYRNGVDTFLSNFDEARLRIWRRAGARIDIIGQCDDFSVPVMLGLTESGRDALEAVRERLGHHDRVLSRAPRLHSSITRVAA</sequence>
<name>A0A8B2NU19_9HYPH</name>
<dbReference type="GO" id="GO:0061579">
    <property type="term" value="F:N-acyl homoserine lactone synthase activity"/>
    <property type="evidence" value="ECO:0007669"/>
    <property type="project" value="UniProtKB-UniRule"/>
</dbReference>
<evidence type="ECO:0000256" key="3">
    <source>
        <dbReference type="ARBA" id="ARBA00022691"/>
    </source>
</evidence>
<dbReference type="PANTHER" id="PTHR39322:SF1">
    <property type="entry name" value="ISOVALERYL-HOMOSERINE LACTONE SYNTHASE"/>
    <property type="match status" value="1"/>
</dbReference>
<dbReference type="InterPro" id="IPR001690">
    <property type="entry name" value="Autoind_synthase"/>
</dbReference>
<accession>A0A8B2NU19</accession>
<dbReference type="PROSITE" id="PS51187">
    <property type="entry name" value="AUTOINDUCER_SYNTH_2"/>
    <property type="match status" value="1"/>
</dbReference>
<keyword evidence="8" id="KW-1185">Reference proteome</keyword>
<evidence type="ECO:0000313" key="7">
    <source>
        <dbReference type="EMBL" id="RAI03697.1"/>
    </source>
</evidence>
<dbReference type="GO" id="GO:0009372">
    <property type="term" value="P:quorum sensing"/>
    <property type="evidence" value="ECO:0007669"/>
    <property type="project" value="UniProtKB-UniRule"/>
</dbReference>
<evidence type="ECO:0000256" key="2">
    <source>
        <dbReference type="ARBA" id="ARBA00022679"/>
    </source>
</evidence>
<evidence type="ECO:0000256" key="6">
    <source>
        <dbReference type="RuleBase" id="RU361135"/>
    </source>
</evidence>
<dbReference type="EMBL" id="QHHQ01000001">
    <property type="protein sequence ID" value="RAI03697.1"/>
    <property type="molecule type" value="Genomic_DNA"/>
</dbReference>
<gene>
    <name evidence="7" type="ORF">DLJ53_04220</name>
</gene>
<keyword evidence="3 6" id="KW-0949">S-adenosyl-L-methionine</keyword>
<comment type="caution">
    <text evidence="7">The sequence shown here is derived from an EMBL/GenBank/DDBJ whole genome shotgun (WGS) entry which is preliminary data.</text>
</comment>
<keyword evidence="1 5" id="KW-0673">Quorum sensing</keyword>
<dbReference type="Gene3D" id="3.40.630.30">
    <property type="match status" value="1"/>
</dbReference>
<organism evidence="7 8">
    <name type="scientific">Acuticoccus sediminis</name>
    <dbReference type="NCBI Taxonomy" id="2184697"/>
    <lineage>
        <taxon>Bacteria</taxon>
        <taxon>Pseudomonadati</taxon>
        <taxon>Pseudomonadota</taxon>
        <taxon>Alphaproteobacteria</taxon>
        <taxon>Hyphomicrobiales</taxon>
        <taxon>Amorphaceae</taxon>
        <taxon>Acuticoccus</taxon>
    </lineage>
</organism>
<dbReference type="PRINTS" id="PR01549">
    <property type="entry name" value="AUTOINDCRSYN"/>
</dbReference>
<dbReference type="GO" id="GO:0007165">
    <property type="term" value="P:signal transduction"/>
    <property type="evidence" value="ECO:0007669"/>
    <property type="project" value="TreeGrafter"/>
</dbReference>
<evidence type="ECO:0000256" key="5">
    <source>
        <dbReference type="PROSITE-ProRule" id="PRU00533"/>
    </source>
</evidence>
<dbReference type="SUPFAM" id="SSF55729">
    <property type="entry name" value="Acyl-CoA N-acyltransferases (Nat)"/>
    <property type="match status" value="1"/>
</dbReference>
<reference evidence="7 8" key="1">
    <citation type="submission" date="2018-05" db="EMBL/GenBank/DDBJ databases">
        <title>Acuticoccus sediminis sp. nov., isolated from deep-sea sediment of Indian Ocean.</title>
        <authorList>
            <person name="Liu X."/>
            <person name="Lai Q."/>
            <person name="Du Y."/>
            <person name="Sun F."/>
            <person name="Zhang X."/>
            <person name="Wang S."/>
            <person name="Shao Z."/>
        </authorList>
    </citation>
    <scope>NUCLEOTIDE SEQUENCE [LARGE SCALE GENOMIC DNA]</scope>
    <source>
        <strain evidence="7 8">PTG4-2</strain>
    </source>
</reference>
<dbReference type="Proteomes" id="UP000249590">
    <property type="component" value="Unassembled WGS sequence"/>
</dbReference>
<evidence type="ECO:0000256" key="4">
    <source>
        <dbReference type="ARBA" id="ARBA00022929"/>
    </source>
</evidence>
<dbReference type="AlphaFoldDB" id="A0A8B2NU19"/>
<dbReference type="EC" id="2.3.1.184" evidence="6"/>
<evidence type="ECO:0000313" key="8">
    <source>
        <dbReference type="Proteomes" id="UP000249590"/>
    </source>
</evidence>
<dbReference type="PANTHER" id="PTHR39322">
    <property type="entry name" value="ACYL-HOMOSERINE-LACTONE SYNTHASE"/>
    <property type="match status" value="1"/>
</dbReference>
<protein>
    <recommendedName>
        <fullName evidence="6">Acyl-homoserine-lactone synthase</fullName>
        <ecNumber evidence="6">2.3.1.184</ecNumber>
    </recommendedName>
    <alternativeName>
        <fullName evidence="6">Autoinducer synthesis protein</fullName>
    </alternativeName>
</protein>
<comment type="similarity">
    <text evidence="5 6">Belongs to the autoinducer synthase family.</text>
</comment>
<dbReference type="Pfam" id="PF00765">
    <property type="entry name" value="Autoind_synth"/>
    <property type="match status" value="1"/>
</dbReference>
<comment type="catalytic activity">
    <reaction evidence="6">
        <text>a fatty acyl-[ACP] + S-adenosyl-L-methionine = an N-acyl-L-homoserine lactone + S-methyl-5'-thioadenosine + holo-[ACP] + H(+)</text>
        <dbReference type="Rhea" id="RHEA:10096"/>
        <dbReference type="Rhea" id="RHEA-COMP:9685"/>
        <dbReference type="Rhea" id="RHEA-COMP:14125"/>
        <dbReference type="ChEBI" id="CHEBI:15378"/>
        <dbReference type="ChEBI" id="CHEBI:17509"/>
        <dbReference type="ChEBI" id="CHEBI:55474"/>
        <dbReference type="ChEBI" id="CHEBI:59789"/>
        <dbReference type="ChEBI" id="CHEBI:64479"/>
        <dbReference type="ChEBI" id="CHEBI:138651"/>
        <dbReference type="EC" id="2.3.1.184"/>
    </reaction>
</comment>
<keyword evidence="4 5" id="KW-0071">Autoinducer synthesis</keyword>